<evidence type="ECO:0000256" key="2">
    <source>
        <dbReference type="ARBA" id="ARBA00007805"/>
    </source>
</evidence>
<evidence type="ECO:0000256" key="7">
    <source>
        <dbReference type="RuleBase" id="RU003634"/>
    </source>
</evidence>
<dbReference type="FunFam" id="3.40.50.1370:FF:000009">
    <property type="entry name" value="Ornithine carbamoyltransferase, mitochondrial"/>
    <property type="match status" value="1"/>
</dbReference>
<evidence type="ECO:0000256" key="3">
    <source>
        <dbReference type="ARBA" id="ARBA00013007"/>
    </source>
</evidence>
<dbReference type="PRINTS" id="PR00102">
    <property type="entry name" value="OTCASE"/>
</dbReference>
<dbReference type="InterPro" id="IPR006132">
    <property type="entry name" value="Asp/Orn_carbamoyltranf_P-bd"/>
</dbReference>
<feature type="domain" description="Aspartate/ornithine carbamoyltransferase Asp/Orn-binding" evidence="9">
    <location>
        <begin position="186"/>
        <end position="337"/>
    </location>
</feature>
<proteinExistence type="inferred from homology"/>
<dbReference type="PROSITE" id="PS00097">
    <property type="entry name" value="CARBAMOYLTRANSFERASE"/>
    <property type="match status" value="1"/>
</dbReference>
<keyword evidence="12" id="KW-1185">Reference proteome</keyword>
<dbReference type="PANTHER" id="PTHR45753">
    <property type="entry name" value="ORNITHINE CARBAMOYLTRANSFERASE, MITOCHONDRIAL"/>
    <property type="match status" value="1"/>
</dbReference>
<dbReference type="Proteomes" id="UP000294933">
    <property type="component" value="Unassembled WGS sequence"/>
</dbReference>
<gene>
    <name evidence="11" type="ORF">BD410DRAFT_158313</name>
</gene>
<evidence type="ECO:0000256" key="1">
    <source>
        <dbReference type="ARBA" id="ARBA00004975"/>
    </source>
</evidence>
<keyword evidence="6 7" id="KW-0808">Transferase</keyword>
<dbReference type="STRING" id="50990.A0A4Y7Q7T8"/>
<dbReference type="PANTHER" id="PTHR45753:SF3">
    <property type="entry name" value="ORNITHINE TRANSCARBAMYLASE, MITOCHONDRIAL"/>
    <property type="match status" value="1"/>
</dbReference>
<feature type="compositionally biased region" description="Polar residues" evidence="8">
    <location>
        <begin position="353"/>
        <end position="365"/>
    </location>
</feature>
<dbReference type="PRINTS" id="PR00100">
    <property type="entry name" value="AOTCASE"/>
</dbReference>
<dbReference type="SUPFAM" id="SSF53671">
    <property type="entry name" value="Aspartate/ornithine carbamoyltransferase"/>
    <property type="match status" value="1"/>
</dbReference>
<dbReference type="InterPro" id="IPR006131">
    <property type="entry name" value="Asp_carbamoyltransf_Asp/Orn-bd"/>
</dbReference>
<dbReference type="EMBL" id="ML170170">
    <property type="protein sequence ID" value="TDL23386.1"/>
    <property type="molecule type" value="Genomic_DNA"/>
</dbReference>
<dbReference type="OrthoDB" id="10252326at2759"/>
<evidence type="ECO:0000256" key="8">
    <source>
        <dbReference type="SAM" id="MobiDB-lite"/>
    </source>
</evidence>
<name>A0A4Y7Q7T8_9AGAM</name>
<accession>A0A4Y7Q7T8</accession>
<dbReference type="GO" id="GO:0042450">
    <property type="term" value="P:L-arginine biosynthetic process via ornithine"/>
    <property type="evidence" value="ECO:0007669"/>
    <property type="project" value="TreeGrafter"/>
</dbReference>
<evidence type="ECO:0000313" key="11">
    <source>
        <dbReference type="EMBL" id="TDL23386.1"/>
    </source>
</evidence>
<dbReference type="Gene3D" id="3.40.50.1370">
    <property type="entry name" value="Aspartate/ornithine carbamoyltransferase"/>
    <property type="match status" value="2"/>
</dbReference>
<comment type="similarity">
    <text evidence="2">Belongs to the aspartate/ornithine carbamoyltransferase superfamily. OTCase family.</text>
</comment>
<dbReference type="GO" id="GO:0004585">
    <property type="term" value="F:ornithine carbamoyltransferase activity"/>
    <property type="evidence" value="ECO:0007669"/>
    <property type="project" value="UniProtKB-EC"/>
</dbReference>
<sequence>MSATKVPHLMTLADLSAKQIRNLLNHSHQIKAKTLPFLKPRGTTDPPVLEGRPTRYLVGKTVALLFSKRSTRTRLAAETAAHSLGGQAIFLGRDDIQLGVNESVRDSARVIGGMTQGIFARVGDHSEIEELAKYSPVPVINALSSYWHPTQVLADLLTLHEHAHEFESAEKVASAKKNSLPELRPLTIAYVGDPANVLHDMLVTYPRLGHQMRIASPPQYRAPDAVWDRVKELECDKSIMWSDDPREAVHGADVVITDTWISMGQEAQKEQRLKDFQGYQVTEALCREGGANPNWKFMHCLPRKEHEVDDEVFYGPRSLVFPEADNRMWTIMSLFETIYGRGTLDASEKVGSRQRQPFRETTQPQ</sequence>
<dbReference type="AlphaFoldDB" id="A0A4Y7Q7T8"/>
<evidence type="ECO:0000256" key="6">
    <source>
        <dbReference type="ARBA" id="ARBA00022679"/>
    </source>
</evidence>
<dbReference type="NCBIfam" id="TIGR00658">
    <property type="entry name" value="orni_carb_tr"/>
    <property type="match status" value="1"/>
</dbReference>
<evidence type="ECO:0000259" key="10">
    <source>
        <dbReference type="Pfam" id="PF02729"/>
    </source>
</evidence>
<evidence type="ECO:0000313" key="12">
    <source>
        <dbReference type="Proteomes" id="UP000294933"/>
    </source>
</evidence>
<keyword evidence="5" id="KW-0028">Amino-acid biosynthesis</keyword>
<dbReference type="InterPro" id="IPR006130">
    <property type="entry name" value="Asp/Orn_carbamoylTrfase"/>
</dbReference>
<keyword evidence="4" id="KW-0055">Arginine biosynthesis</keyword>
<dbReference type="GO" id="GO:0016597">
    <property type="term" value="F:amino acid binding"/>
    <property type="evidence" value="ECO:0007669"/>
    <property type="project" value="InterPro"/>
</dbReference>
<dbReference type="Pfam" id="PF02729">
    <property type="entry name" value="OTCace_N"/>
    <property type="match status" value="1"/>
</dbReference>
<reference evidence="11 12" key="1">
    <citation type="submission" date="2018-06" db="EMBL/GenBank/DDBJ databases">
        <title>A transcriptomic atlas of mushroom development highlights an independent origin of complex multicellularity.</title>
        <authorList>
            <consortium name="DOE Joint Genome Institute"/>
            <person name="Krizsan K."/>
            <person name="Almasi E."/>
            <person name="Merenyi Z."/>
            <person name="Sahu N."/>
            <person name="Viragh M."/>
            <person name="Koszo T."/>
            <person name="Mondo S."/>
            <person name="Kiss B."/>
            <person name="Balint B."/>
            <person name="Kues U."/>
            <person name="Barry K."/>
            <person name="Hegedus J.C."/>
            <person name="Henrissat B."/>
            <person name="Johnson J."/>
            <person name="Lipzen A."/>
            <person name="Ohm R."/>
            <person name="Nagy I."/>
            <person name="Pangilinan J."/>
            <person name="Yan J."/>
            <person name="Xiong Y."/>
            <person name="Grigoriev I.V."/>
            <person name="Hibbett D.S."/>
            <person name="Nagy L.G."/>
        </authorList>
    </citation>
    <scope>NUCLEOTIDE SEQUENCE [LARGE SCALE GENOMIC DNA]</scope>
    <source>
        <strain evidence="11 12">SZMC22713</strain>
    </source>
</reference>
<dbReference type="Pfam" id="PF00185">
    <property type="entry name" value="OTCace"/>
    <property type="match status" value="1"/>
</dbReference>
<dbReference type="InterPro" id="IPR002292">
    <property type="entry name" value="Orn/put_carbamltrans"/>
</dbReference>
<evidence type="ECO:0000259" key="9">
    <source>
        <dbReference type="Pfam" id="PF00185"/>
    </source>
</evidence>
<dbReference type="InterPro" id="IPR036901">
    <property type="entry name" value="Asp/Orn_carbamoylTrfase_sf"/>
</dbReference>
<dbReference type="EC" id="2.1.3.3" evidence="3"/>
<comment type="pathway">
    <text evidence="1">Amino-acid biosynthesis; L-arginine biosynthesis; L-arginine from L-ornithine and carbamoyl phosphate: step 1/3.</text>
</comment>
<evidence type="ECO:0000256" key="4">
    <source>
        <dbReference type="ARBA" id="ARBA00022571"/>
    </source>
</evidence>
<protein>
    <recommendedName>
        <fullName evidence="3">ornithine carbamoyltransferase</fullName>
        <ecNumber evidence="3">2.1.3.3</ecNumber>
    </recommendedName>
</protein>
<organism evidence="11 12">
    <name type="scientific">Rickenella mellea</name>
    <dbReference type="NCBI Taxonomy" id="50990"/>
    <lineage>
        <taxon>Eukaryota</taxon>
        <taxon>Fungi</taxon>
        <taxon>Dikarya</taxon>
        <taxon>Basidiomycota</taxon>
        <taxon>Agaricomycotina</taxon>
        <taxon>Agaricomycetes</taxon>
        <taxon>Hymenochaetales</taxon>
        <taxon>Rickenellaceae</taxon>
        <taxon>Rickenella</taxon>
    </lineage>
</organism>
<dbReference type="VEuPathDB" id="FungiDB:BD410DRAFT_158313"/>
<dbReference type="GO" id="GO:0019240">
    <property type="term" value="P:citrulline biosynthetic process"/>
    <property type="evidence" value="ECO:0007669"/>
    <property type="project" value="TreeGrafter"/>
</dbReference>
<feature type="domain" description="Aspartate/ornithine carbamoyltransferase carbamoyl-P binding" evidence="10">
    <location>
        <begin position="8"/>
        <end position="161"/>
    </location>
</feature>
<feature type="region of interest" description="Disordered" evidence="8">
    <location>
        <begin position="346"/>
        <end position="365"/>
    </location>
</feature>
<evidence type="ECO:0000256" key="5">
    <source>
        <dbReference type="ARBA" id="ARBA00022605"/>
    </source>
</evidence>
<dbReference type="GO" id="GO:0005739">
    <property type="term" value="C:mitochondrion"/>
    <property type="evidence" value="ECO:0007669"/>
    <property type="project" value="TreeGrafter"/>
</dbReference>